<dbReference type="Proteomes" id="UP000708298">
    <property type="component" value="Unassembled WGS sequence"/>
</dbReference>
<proteinExistence type="predicted"/>
<reference evidence="1" key="1">
    <citation type="journal article" date="2021" name="Microorganisms">
        <title>Acidisoma silvae sp. nov. and Acidisomacellulosilytica sp. nov., Two Acidophilic Bacteria Isolated from Decaying Wood, Hydrolyzing Cellulose and Producing Poly-3-hydroxybutyrate.</title>
        <authorList>
            <person name="Mieszkin S."/>
            <person name="Pouder E."/>
            <person name="Uroz S."/>
            <person name="Simon-Colin C."/>
            <person name="Alain K."/>
        </authorList>
    </citation>
    <scope>NUCLEOTIDE SEQUENCE</scope>
    <source>
        <strain evidence="1">HW T2.11</strain>
    </source>
</reference>
<dbReference type="EMBL" id="JAESVB010000015">
    <property type="protein sequence ID" value="MCB8877606.1"/>
    <property type="molecule type" value="Genomic_DNA"/>
</dbReference>
<evidence type="ECO:0000313" key="1">
    <source>
        <dbReference type="EMBL" id="MCB8877606.1"/>
    </source>
</evidence>
<protein>
    <submittedName>
        <fullName evidence="1">Uncharacterized protein</fullName>
    </submittedName>
</protein>
<organism evidence="1 2">
    <name type="scientific">Acidisoma silvae</name>
    <dbReference type="NCBI Taxonomy" id="2802396"/>
    <lineage>
        <taxon>Bacteria</taxon>
        <taxon>Pseudomonadati</taxon>
        <taxon>Pseudomonadota</taxon>
        <taxon>Alphaproteobacteria</taxon>
        <taxon>Acetobacterales</taxon>
        <taxon>Acidocellaceae</taxon>
        <taxon>Acidisoma</taxon>
    </lineage>
</organism>
<gene>
    <name evidence="1" type="ORF">ASILVAE211_20595</name>
</gene>
<dbReference type="RefSeq" id="WP_227323254.1">
    <property type="nucleotide sequence ID" value="NZ_JAESVB010000015.1"/>
</dbReference>
<accession>A0A964E0S1</accession>
<dbReference type="AlphaFoldDB" id="A0A964E0S1"/>
<sequence>MTRHRKSPRRADARLLELVARFRRLRKQMDVLWRREELCADADWEQVRNTIRAETFEFVDRCWAIRTAVANLPARTPEGLKAKAWLALWETCDGAPEEGPPDHPDVAIAWSLARDIAEKRP</sequence>
<comment type="caution">
    <text evidence="1">The sequence shown here is derived from an EMBL/GenBank/DDBJ whole genome shotgun (WGS) entry which is preliminary data.</text>
</comment>
<keyword evidence="2" id="KW-1185">Reference proteome</keyword>
<name>A0A964E0S1_9PROT</name>
<reference evidence="1" key="2">
    <citation type="submission" date="2021-01" db="EMBL/GenBank/DDBJ databases">
        <authorList>
            <person name="Mieszkin S."/>
            <person name="Pouder E."/>
            <person name="Alain K."/>
        </authorList>
    </citation>
    <scope>NUCLEOTIDE SEQUENCE</scope>
    <source>
        <strain evidence="1">HW T2.11</strain>
    </source>
</reference>
<evidence type="ECO:0000313" key="2">
    <source>
        <dbReference type="Proteomes" id="UP000708298"/>
    </source>
</evidence>